<organism evidence="2 3">
    <name type="scientific">Candidatus Pseudobacter hemicellulosilyticus</name>
    <dbReference type="NCBI Taxonomy" id="3121375"/>
    <lineage>
        <taxon>Bacteria</taxon>
        <taxon>Pseudomonadati</taxon>
        <taxon>Bacteroidota</taxon>
        <taxon>Chitinophagia</taxon>
        <taxon>Chitinophagales</taxon>
        <taxon>Chitinophagaceae</taxon>
        <taxon>Pseudobacter</taxon>
    </lineage>
</organism>
<reference evidence="2" key="1">
    <citation type="submission" date="2023-03" db="EMBL/GenBank/DDBJ databases">
        <title>Andean soil-derived lignocellulolytic bacterial consortium as a source of novel taxa and putative plastic-active enzymes.</title>
        <authorList>
            <person name="Diaz-Garcia L."/>
            <person name="Chuvochina M."/>
            <person name="Feuerriegel G."/>
            <person name="Bunk B."/>
            <person name="Sproer C."/>
            <person name="Streit W.R."/>
            <person name="Rodriguez L.M."/>
            <person name="Overmann J."/>
            <person name="Jimenez D.J."/>
        </authorList>
    </citation>
    <scope>NUCLEOTIDE SEQUENCE</scope>
    <source>
        <strain evidence="2">MAG 7</strain>
    </source>
</reference>
<evidence type="ECO:0000259" key="1">
    <source>
        <dbReference type="PROSITE" id="PS50943"/>
    </source>
</evidence>
<dbReference type="GO" id="GO:0003677">
    <property type="term" value="F:DNA binding"/>
    <property type="evidence" value="ECO:0007669"/>
    <property type="project" value="InterPro"/>
</dbReference>
<evidence type="ECO:0000313" key="2">
    <source>
        <dbReference type="EMBL" id="WEK36984.1"/>
    </source>
</evidence>
<sequence length="143" mass="16091">MPLHKYKEVINNTPDEIKYFVEDSMHILDRIHELLDDKFEGKQKLLAEKLGKSEAEVSKMLSGVQNFTLKTLSKLRAAFGEPIIAVCTNNHEQAVFTPVKNAAWSGRKILSIKPNGRLAEENNTVSTYIPIETKPVKGENKLA</sequence>
<protein>
    <submittedName>
        <fullName evidence="2">Helix-turn-helix transcriptional regulator</fullName>
    </submittedName>
</protein>
<dbReference type="SUPFAM" id="SSF47413">
    <property type="entry name" value="lambda repressor-like DNA-binding domains"/>
    <property type="match status" value="1"/>
</dbReference>
<gene>
    <name evidence="2" type="ORF">P0Y53_05665</name>
</gene>
<dbReference type="AlphaFoldDB" id="A0AAJ5WTB7"/>
<dbReference type="EMBL" id="CP119311">
    <property type="protein sequence ID" value="WEK36984.1"/>
    <property type="molecule type" value="Genomic_DNA"/>
</dbReference>
<name>A0AAJ5WTB7_9BACT</name>
<dbReference type="InterPro" id="IPR010982">
    <property type="entry name" value="Lambda_DNA-bd_dom_sf"/>
</dbReference>
<dbReference type="PROSITE" id="PS50943">
    <property type="entry name" value="HTH_CROC1"/>
    <property type="match status" value="1"/>
</dbReference>
<dbReference type="Gene3D" id="1.10.260.40">
    <property type="entry name" value="lambda repressor-like DNA-binding domains"/>
    <property type="match status" value="1"/>
</dbReference>
<accession>A0AAJ5WTB7</accession>
<feature type="domain" description="HTH cro/C1-type" evidence="1">
    <location>
        <begin position="43"/>
        <end position="86"/>
    </location>
</feature>
<dbReference type="CDD" id="cd00093">
    <property type="entry name" value="HTH_XRE"/>
    <property type="match status" value="1"/>
</dbReference>
<proteinExistence type="predicted"/>
<dbReference type="Proteomes" id="UP001220610">
    <property type="component" value="Chromosome"/>
</dbReference>
<dbReference type="Pfam" id="PF01381">
    <property type="entry name" value="HTH_3"/>
    <property type="match status" value="1"/>
</dbReference>
<dbReference type="InterPro" id="IPR001387">
    <property type="entry name" value="Cro/C1-type_HTH"/>
</dbReference>
<evidence type="ECO:0000313" key="3">
    <source>
        <dbReference type="Proteomes" id="UP001220610"/>
    </source>
</evidence>